<dbReference type="InterPro" id="IPR056552">
    <property type="entry name" value="Ribonucl_Kappa"/>
</dbReference>
<comment type="caution">
    <text evidence="6">The sequence shown here is derived from an EMBL/GenBank/DDBJ whole genome shotgun (WGS) entry which is preliminary data.</text>
</comment>
<feature type="transmembrane region" description="Helical" evidence="5">
    <location>
        <begin position="12"/>
        <end position="31"/>
    </location>
</feature>
<evidence type="ECO:0000256" key="1">
    <source>
        <dbReference type="ARBA" id="ARBA00004370"/>
    </source>
</evidence>
<dbReference type="Pfam" id="PF23489">
    <property type="entry name" value="V-ATPase_su_f"/>
    <property type="match status" value="1"/>
</dbReference>
<evidence type="ECO:0000256" key="4">
    <source>
        <dbReference type="ARBA" id="ARBA00023136"/>
    </source>
</evidence>
<sequence>MKPVVSAMQAWSCTVISAFAILILSVIGILFKTNHPDFVGGEEDPEDGAAVAATVFVAVLVYAGFLVFCGIQGLLHLRESRRGAIAL</sequence>
<protein>
    <submittedName>
        <fullName evidence="6">Uncharacterized protein</fullName>
    </submittedName>
</protein>
<proteinExistence type="predicted"/>
<dbReference type="AlphaFoldDB" id="A0AA38VY91"/>
<dbReference type="GO" id="GO:0016020">
    <property type="term" value="C:membrane"/>
    <property type="evidence" value="ECO:0007669"/>
    <property type="project" value="UniProtKB-SubCell"/>
</dbReference>
<evidence type="ECO:0000313" key="7">
    <source>
        <dbReference type="Proteomes" id="UP001174694"/>
    </source>
</evidence>
<accession>A0AA38VY91</accession>
<comment type="subcellular location">
    <subcellularLocation>
        <location evidence="1">Membrane</location>
    </subcellularLocation>
</comment>
<evidence type="ECO:0000256" key="5">
    <source>
        <dbReference type="SAM" id="Phobius"/>
    </source>
</evidence>
<keyword evidence="3 5" id="KW-1133">Transmembrane helix</keyword>
<organism evidence="6 7">
    <name type="scientific">Pleurostoma richardsiae</name>
    <dbReference type="NCBI Taxonomy" id="41990"/>
    <lineage>
        <taxon>Eukaryota</taxon>
        <taxon>Fungi</taxon>
        <taxon>Dikarya</taxon>
        <taxon>Ascomycota</taxon>
        <taxon>Pezizomycotina</taxon>
        <taxon>Sordariomycetes</taxon>
        <taxon>Sordariomycetidae</taxon>
        <taxon>Calosphaeriales</taxon>
        <taxon>Pleurostomataceae</taxon>
        <taxon>Pleurostoma</taxon>
    </lineage>
</organism>
<keyword evidence="2 5" id="KW-0812">Transmembrane</keyword>
<evidence type="ECO:0000256" key="3">
    <source>
        <dbReference type="ARBA" id="ARBA00022989"/>
    </source>
</evidence>
<gene>
    <name evidence="6" type="ORF">NKR23_g628</name>
</gene>
<feature type="transmembrane region" description="Helical" evidence="5">
    <location>
        <begin position="51"/>
        <end position="75"/>
    </location>
</feature>
<reference evidence="6" key="1">
    <citation type="submission" date="2022-07" db="EMBL/GenBank/DDBJ databases">
        <title>Fungi with potential for degradation of polypropylene.</title>
        <authorList>
            <person name="Gostincar C."/>
        </authorList>
    </citation>
    <scope>NUCLEOTIDE SEQUENCE</scope>
    <source>
        <strain evidence="6">EXF-13308</strain>
    </source>
</reference>
<evidence type="ECO:0000313" key="6">
    <source>
        <dbReference type="EMBL" id="KAJ9157658.1"/>
    </source>
</evidence>
<dbReference type="EMBL" id="JANBVO010000001">
    <property type="protein sequence ID" value="KAJ9157658.1"/>
    <property type="molecule type" value="Genomic_DNA"/>
</dbReference>
<dbReference type="Proteomes" id="UP001174694">
    <property type="component" value="Unassembled WGS sequence"/>
</dbReference>
<keyword evidence="4 5" id="KW-0472">Membrane</keyword>
<keyword evidence="7" id="KW-1185">Reference proteome</keyword>
<evidence type="ECO:0000256" key="2">
    <source>
        <dbReference type="ARBA" id="ARBA00022692"/>
    </source>
</evidence>
<name>A0AA38VY91_9PEZI</name>